<dbReference type="PANTHER" id="PTHR11086">
    <property type="entry name" value="DEOXYCYTIDYLATE DEAMINASE-RELATED"/>
    <property type="match status" value="1"/>
</dbReference>
<feature type="domain" description="CMP/dCMP-type deaminase" evidence="2">
    <location>
        <begin position="432"/>
        <end position="637"/>
    </location>
</feature>
<dbReference type="InterPro" id="IPR027417">
    <property type="entry name" value="P-loop_NTPase"/>
</dbReference>
<dbReference type="GO" id="GO:0005737">
    <property type="term" value="C:cytoplasm"/>
    <property type="evidence" value="ECO:0007669"/>
    <property type="project" value="TreeGrafter"/>
</dbReference>
<sequence length="723" mass="83446">MGLTEFYKLRNDFILIGLTGRMRGGANDIAQLLEKKDNPFIDSEIDAEINSIHEKNINEGLKYRNLKNFIDYSGNWNPFHIIKYRNVVLLHLLFSCKDKDAEVFSENIISFLLKIGAQDEKLKRKRKRFGSTNESKIYIEEQLKPFLKNLDSKNCLESFEFSCSTLNECLDVPKEDTEKIYNFFFGDNFIKFSDTFFNILDNYSHVLRIRLLHILSFYLRVYGKLDADEILDAEIRKLKFDKDLSNIYTVAKTIKYLLKSCKNNDENQKCNVVIDSLKNSFEINYFRERFAGFYLVSVNKDEELRKKDLEKKIIDIGLEERLIEERDACLELDKIEYEINDFKKGGFASPDIENCIQKSDYHIFIDKETKFNTELQESVKDFKIKINLSSKKPKINTREDENEKNVFKYKSKCLQLLKLICLIKQPGIVTPSALERTMQVAYNAKLNSGCISRQVGAVVTDEFYSVKGIGWNEVPEGQTPCGLREIKDYESGVIGASNIYTAFEKKGRYKDGSFIEKMKLSINNVPSTYDNQENGRNCPYCFKSFHNAFEGKDNQVHTRSLHAEENAMLQITKYGGQPLKGGNLFTTASPCELCSKKAFQLGIRNIFYIDPYPGISRQQILEGGNLKKNNPNLFMFQGAIGRGYNKLYEPMMSIKDETILRTGIKPIESDYSKLKIIKSLISDKLKDDEQTIESLDNLIKGDKGLDILTEIIKVGVENKKREK</sequence>
<evidence type="ECO:0000259" key="2">
    <source>
        <dbReference type="PROSITE" id="PS51747"/>
    </source>
</evidence>
<dbReference type="PROSITE" id="PS51747">
    <property type="entry name" value="CYT_DCMP_DEAMINASES_2"/>
    <property type="match status" value="1"/>
</dbReference>
<dbReference type="PANTHER" id="PTHR11086:SF18">
    <property type="entry name" value="DEOXYCYTIDYLATE DEAMINASE"/>
    <property type="match status" value="1"/>
</dbReference>
<dbReference type="EMBL" id="VSSQ01000002">
    <property type="protein sequence ID" value="MPL55927.1"/>
    <property type="molecule type" value="Genomic_DNA"/>
</dbReference>
<dbReference type="AlphaFoldDB" id="A0A644SNQ1"/>
<gene>
    <name evidence="3" type="ORF">SDC9_01409</name>
</gene>
<dbReference type="SUPFAM" id="SSF53927">
    <property type="entry name" value="Cytidine deaminase-like"/>
    <property type="match status" value="1"/>
</dbReference>
<dbReference type="Gene3D" id="3.40.140.10">
    <property type="entry name" value="Cytidine Deaminase, domain 2"/>
    <property type="match status" value="1"/>
</dbReference>
<proteinExistence type="predicted"/>
<keyword evidence="1" id="KW-0378">Hydrolase</keyword>
<evidence type="ECO:0000256" key="1">
    <source>
        <dbReference type="ARBA" id="ARBA00022801"/>
    </source>
</evidence>
<organism evidence="3">
    <name type="scientific">bioreactor metagenome</name>
    <dbReference type="NCBI Taxonomy" id="1076179"/>
    <lineage>
        <taxon>unclassified sequences</taxon>
        <taxon>metagenomes</taxon>
        <taxon>ecological metagenomes</taxon>
    </lineage>
</organism>
<reference evidence="3" key="1">
    <citation type="submission" date="2019-08" db="EMBL/GenBank/DDBJ databases">
        <authorList>
            <person name="Kucharzyk K."/>
            <person name="Murdoch R.W."/>
            <person name="Higgins S."/>
            <person name="Loffler F."/>
        </authorList>
    </citation>
    <scope>NUCLEOTIDE SEQUENCE</scope>
</reference>
<protein>
    <recommendedName>
        <fullName evidence="2">CMP/dCMP-type deaminase domain-containing protein</fullName>
    </recommendedName>
</protein>
<dbReference type="InterPro" id="IPR015517">
    <property type="entry name" value="dCMP_deaminase-rel"/>
</dbReference>
<dbReference type="GO" id="GO:0004132">
    <property type="term" value="F:dCMP deaminase activity"/>
    <property type="evidence" value="ECO:0007669"/>
    <property type="project" value="TreeGrafter"/>
</dbReference>
<comment type="caution">
    <text evidence="3">The sequence shown here is derived from an EMBL/GenBank/DDBJ whole genome shotgun (WGS) entry which is preliminary data.</text>
</comment>
<evidence type="ECO:0000313" key="3">
    <source>
        <dbReference type="EMBL" id="MPL55927.1"/>
    </source>
</evidence>
<dbReference type="Pfam" id="PF00383">
    <property type="entry name" value="dCMP_cyt_deam_1"/>
    <property type="match status" value="1"/>
</dbReference>
<dbReference type="InterPro" id="IPR016193">
    <property type="entry name" value="Cytidine_deaminase-like"/>
</dbReference>
<accession>A0A644SNQ1</accession>
<dbReference type="Gene3D" id="3.40.50.300">
    <property type="entry name" value="P-loop containing nucleotide triphosphate hydrolases"/>
    <property type="match status" value="1"/>
</dbReference>
<name>A0A644SNQ1_9ZZZZ</name>
<dbReference type="InterPro" id="IPR002125">
    <property type="entry name" value="CMP_dCMP_dom"/>
</dbReference>